<dbReference type="OrthoDB" id="7444416at2759"/>
<feature type="non-terminal residue" evidence="2">
    <location>
        <position position="1"/>
    </location>
</feature>
<feature type="compositionally biased region" description="Polar residues" evidence="1">
    <location>
        <begin position="8"/>
        <end position="21"/>
    </location>
</feature>
<dbReference type="AlphaFoldDB" id="A0A1E1WL65"/>
<organism evidence="2">
    <name type="scientific">Pectinophora gossypiella</name>
    <name type="common">Cotton pink bollworm</name>
    <name type="synonym">Depressaria gossypiella</name>
    <dbReference type="NCBI Taxonomy" id="13191"/>
    <lineage>
        <taxon>Eukaryota</taxon>
        <taxon>Metazoa</taxon>
        <taxon>Ecdysozoa</taxon>
        <taxon>Arthropoda</taxon>
        <taxon>Hexapoda</taxon>
        <taxon>Insecta</taxon>
        <taxon>Pterygota</taxon>
        <taxon>Neoptera</taxon>
        <taxon>Endopterygota</taxon>
        <taxon>Lepidoptera</taxon>
        <taxon>Glossata</taxon>
        <taxon>Ditrysia</taxon>
        <taxon>Gelechioidea</taxon>
        <taxon>Gelechiidae</taxon>
        <taxon>Apatetrinae</taxon>
        <taxon>Pectinophora</taxon>
    </lineage>
</organism>
<accession>A0A1E1WL65</accession>
<dbReference type="EMBL" id="GDQN01003397">
    <property type="protein sequence ID" value="JAT87657.1"/>
    <property type="molecule type" value="Transcribed_RNA"/>
</dbReference>
<feature type="region of interest" description="Disordered" evidence="1">
    <location>
        <begin position="1"/>
        <end position="21"/>
    </location>
</feature>
<name>A0A1E1WL65_PECGO</name>
<evidence type="ECO:0000313" key="2">
    <source>
        <dbReference type="EMBL" id="JAT87657.1"/>
    </source>
</evidence>
<evidence type="ECO:0000256" key="1">
    <source>
        <dbReference type="SAM" id="MobiDB-lite"/>
    </source>
</evidence>
<protein>
    <submittedName>
        <fullName evidence="2">Uncharacterized protein</fullName>
    </submittedName>
</protein>
<reference evidence="2" key="1">
    <citation type="submission" date="2015-09" db="EMBL/GenBank/DDBJ databases">
        <title>De novo assembly of Pectinophora gossypiella (Pink Bollworm) gut transcriptome.</title>
        <authorList>
            <person name="Tassone E.E."/>
        </authorList>
    </citation>
    <scope>NUCLEOTIDE SEQUENCE</scope>
</reference>
<sequence>DELDSPPARTNVSPSGTGSTVSCSEINHINPEVDDSDSEMNVLDVNINDQQLFHYKTMYNQGLNRNIKDIREMIVEEIDEEDEPQIKNEEWLRHLKKLQELSGVKLLKTEEMDLLKKETPVMGVGELKIEIAPSNGSNISIVKVEVHHSGENIEIQAESSQPTGKDPLPV</sequence>
<gene>
    <name evidence="2" type="ORF">g.1369</name>
</gene>
<proteinExistence type="predicted"/>